<feature type="region of interest" description="Disordered" evidence="2">
    <location>
        <begin position="270"/>
        <end position="291"/>
    </location>
</feature>
<comment type="caution">
    <text evidence="1">Lacks conserved residue(s) required for the propagation of feature annotation.</text>
</comment>
<feature type="compositionally biased region" description="Polar residues" evidence="2">
    <location>
        <begin position="172"/>
        <end position="199"/>
    </location>
</feature>
<feature type="disulfide bond" evidence="1">
    <location>
        <begin position="48"/>
        <end position="63"/>
    </location>
</feature>
<dbReference type="GeneID" id="106582621"/>
<dbReference type="RefSeq" id="XP_014021321.1">
    <property type="nucleotide sequence ID" value="XM_014165846.2"/>
</dbReference>
<keyword evidence="1" id="KW-1015">Disulfide bond</keyword>
<feature type="repeat" description="TNFR-Cys" evidence="1">
    <location>
        <begin position="47"/>
        <end position="89"/>
    </location>
</feature>
<feature type="signal peptide" evidence="4">
    <location>
        <begin position="1"/>
        <end position="27"/>
    </location>
</feature>
<evidence type="ECO:0000313" key="7">
    <source>
        <dbReference type="RefSeq" id="XP_014021321.1"/>
    </source>
</evidence>
<evidence type="ECO:0000256" key="3">
    <source>
        <dbReference type="SAM" id="Phobius"/>
    </source>
</evidence>
<feature type="transmembrane region" description="Helical" evidence="3">
    <location>
        <begin position="224"/>
        <end position="247"/>
    </location>
</feature>
<keyword evidence="4" id="KW-0732">Signal</keyword>
<dbReference type="GO" id="GO:0038023">
    <property type="term" value="F:signaling receptor activity"/>
    <property type="evidence" value="ECO:0007669"/>
    <property type="project" value="TreeGrafter"/>
</dbReference>
<dbReference type="GO" id="GO:0042127">
    <property type="term" value="P:regulation of cell population proliferation"/>
    <property type="evidence" value="ECO:0007669"/>
    <property type="project" value="TreeGrafter"/>
</dbReference>
<dbReference type="SMART" id="SM00208">
    <property type="entry name" value="TNFR"/>
    <property type="match status" value="2"/>
</dbReference>
<evidence type="ECO:0000256" key="1">
    <source>
        <dbReference type="PROSITE-ProRule" id="PRU00206"/>
    </source>
</evidence>
<dbReference type="SUPFAM" id="SSF57586">
    <property type="entry name" value="TNF receptor-like"/>
    <property type="match status" value="2"/>
</dbReference>
<dbReference type="InterPro" id="IPR001368">
    <property type="entry name" value="TNFR/NGFR_Cys_rich_reg"/>
</dbReference>
<keyword evidence="3" id="KW-1133">Transmembrane helix</keyword>
<dbReference type="Bgee" id="ENSSSAG00000068744">
    <property type="expression patterns" value="Expressed in spleen and 16 other cell types or tissues"/>
</dbReference>
<dbReference type="PANTHER" id="PTHR47139:SF3">
    <property type="entry name" value="SI:CH73-361P23.3"/>
    <property type="match status" value="1"/>
</dbReference>
<evidence type="ECO:0000259" key="5">
    <source>
        <dbReference type="PROSITE" id="PS50050"/>
    </source>
</evidence>
<dbReference type="Gene3D" id="2.10.50.10">
    <property type="entry name" value="Tumor Necrosis Factor Receptor, subunit A, domain 2"/>
    <property type="match status" value="2"/>
</dbReference>
<protein>
    <submittedName>
        <fullName evidence="7">Tumor necrosis factor receptor superfamily member 4 isoform X1</fullName>
    </submittedName>
</protein>
<name>A0A1S3P1B4_SALSA</name>
<keyword evidence="6" id="KW-1185">Reference proteome</keyword>
<evidence type="ECO:0000256" key="2">
    <source>
        <dbReference type="SAM" id="MobiDB-lite"/>
    </source>
</evidence>
<feature type="chain" id="PRO_5010161049" evidence="4">
    <location>
        <begin position="28"/>
        <end position="291"/>
    </location>
</feature>
<dbReference type="PROSITE" id="PS00652">
    <property type="entry name" value="TNFR_NGFR_1"/>
    <property type="match status" value="1"/>
</dbReference>
<dbReference type="KEGG" id="sasa:106582621"/>
<dbReference type="PaxDb" id="8030-ENSSSAP00000084839"/>
<accession>A0A1S3P1B4</accession>
<reference evidence="7" key="1">
    <citation type="submission" date="2025-08" db="UniProtKB">
        <authorList>
            <consortium name="RefSeq"/>
        </authorList>
    </citation>
    <scope>IDENTIFICATION</scope>
</reference>
<dbReference type="Pfam" id="PF00020">
    <property type="entry name" value="TNFR_c6"/>
    <property type="match status" value="1"/>
</dbReference>
<dbReference type="Proteomes" id="UP001652741">
    <property type="component" value="Chromosome ssa22"/>
</dbReference>
<keyword evidence="3" id="KW-0472">Membrane</keyword>
<gene>
    <name evidence="7" type="primary">LOC106582621</name>
</gene>
<evidence type="ECO:0000256" key="4">
    <source>
        <dbReference type="SAM" id="SignalP"/>
    </source>
</evidence>
<feature type="domain" description="TNFR-Cys" evidence="5">
    <location>
        <begin position="47"/>
        <end position="89"/>
    </location>
</feature>
<evidence type="ECO:0000313" key="6">
    <source>
        <dbReference type="Proteomes" id="UP001652741"/>
    </source>
</evidence>
<organism evidence="6 7">
    <name type="scientific">Salmo salar</name>
    <name type="common">Atlantic salmon</name>
    <dbReference type="NCBI Taxonomy" id="8030"/>
    <lineage>
        <taxon>Eukaryota</taxon>
        <taxon>Metazoa</taxon>
        <taxon>Chordata</taxon>
        <taxon>Craniata</taxon>
        <taxon>Vertebrata</taxon>
        <taxon>Euteleostomi</taxon>
        <taxon>Actinopterygii</taxon>
        <taxon>Neopterygii</taxon>
        <taxon>Teleostei</taxon>
        <taxon>Protacanthopterygii</taxon>
        <taxon>Salmoniformes</taxon>
        <taxon>Salmonidae</taxon>
        <taxon>Salmoninae</taxon>
        <taxon>Salmo</taxon>
    </lineage>
</organism>
<dbReference type="OrthoDB" id="9932129at2759"/>
<sequence length="291" mass="31362">MMILSRSWVLVYLCVFICNGFLNPVEADYKCKKGERRSRSRRNSCEPCPDGNFQAVPNESQQCQPCNSCDENSGSEVISLCTKTSNAICQCRDGFTNSVKDSTICKCAMGSGLDKSGIIHKCRECGHGFFTTKKDSTCAKWRECSSGVKNPGTTTSDVICNEESESDGKTLPSMQPTSPSGSIQTVSKSLIQNESQGSSRHPDVPTVTPALAGPKSSMPDYGKVMPLIGIVLLLTFLLTAVTCNLVIIPCIKNYKNPGVKTAQDSMCRRPVEESGDSSLSSLVKTPSLGEP</sequence>
<proteinExistence type="predicted"/>
<dbReference type="PANTHER" id="PTHR47139">
    <property type="entry name" value="TUMOR NECROSIS FACTOR RECEPTOR SUPERFAMILY MEMBER 9"/>
    <property type="match status" value="1"/>
</dbReference>
<keyword evidence="7" id="KW-0675">Receptor</keyword>
<keyword evidence="3" id="KW-0812">Transmembrane</keyword>
<feature type="region of interest" description="Disordered" evidence="2">
    <location>
        <begin position="155"/>
        <end position="211"/>
    </location>
</feature>
<dbReference type="AlphaFoldDB" id="A0A1S3P1B4"/>
<dbReference type="PROSITE" id="PS50050">
    <property type="entry name" value="TNFR_NGFR_2"/>
    <property type="match status" value="1"/>
</dbReference>